<reference evidence="2" key="1">
    <citation type="submission" date="2014-05" db="EMBL/GenBank/DDBJ databases">
        <title>The transcriptome of the halophilic microalga Tetraselmis sp. GSL018 isolated from the Great Salt Lake, Utah.</title>
        <authorList>
            <person name="Jinkerson R.E."/>
            <person name="D'Adamo S."/>
            <person name="Posewitz M.C."/>
        </authorList>
    </citation>
    <scope>NUCLEOTIDE SEQUENCE</scope>
    <source>
        <strain evidence="2">GSL018</strain>
    </source>
</reference>
<feature type="compositionally biased region" description="Polar residues" evidence="1">
    <location>
        <begin position="140"/>
        <end position="161"/>
    </location>
</feature>
<evidence type="ECO:0000313" key="2">
    <source>
        <dbReference type="EMBL" id="JAC84619.1"/>
    </source>
</evidence>
<proteinExistence type="predicted"/>
<feature type="compositionally biased region" description="Low complexity" evidence="1">
    <location>
        <begin position="175"/>
        <end position="195"/>
    </location>
</feature>
<dbReference type="EMBL" id="GBEZ01000251">
    <property type="protein sequence ID" value="JAC84619.1"/>
    <property type="molecule type" value="Transcribed_RNA"/>
</dbReference>
<sequence length="215" mass="23281">MAALIGHLLAHSRARRLSQLRRENSAHTLAVLGERSPSLQFQELGTALPHTGSDMASFQLRPYESAPQELFSRIFSAERSSAEREHSPSFSERTFEYATGPSRVSRSPESLSEWASPEQIESIRRERVDSMMSKMESLTTARGSMEGTTATSANPLSQVPSITLEPPCSQEAERGSASAWRRAHAGAAAGLASARPSPLTLMEQQGALSLPSSAE</sequence>
<dbReference type="AlphaFoldDB" id="A0A061SNL3"/>
<accession>A0A061SNL3</accession>
<feature type="region of interest" description="Disordered" evidence="1">
    <location>
        <begin position="140"/>
        <end position="215"/>
    </location>
</feature>
<feature type="compositionally biased region" description="Polar residues" evidence="1">
    <location>
        <begin position="202"/>
        <end position="215"/>
    </location>
</feature>
<feature type="non-terminal residue" evidence="2">
    <location>
        <position position="215"/>
    </location>
</feature>
<name>A0A061SNL3_9CHLO</name>
<organism evidence="2">
    <name type="scientific">Tetraselmis sp. GSL018</name>
    <dbReference type="NCBI Taxonomy" id="582737"/>
    <lineage>
        <taxon>Eukaryota</taxon>
        <taxon>Viridiplantae</taxon>
        <taxon>Chlorophyta</taxon>
        <taxon>core chlorophytes</taxon>
        <taxon>Chlorodendrophyceae</taxon>
        <taxon>Chlorodendrales</taxon>
        <taxon>Chlorodendraceae</taxon>
        <taxon>Tetraselmis</taxon>
    </lineage>
</organism>
<evidence type="ECO:0000256" key="1">
    <source>
        <dbReference type="SAM" id="MobiDB-lite"/>
    </source>
</evidence>
<gene>
    <name evidence="2" type="ORF">TSPGSL018_544</name>
</gene>
<protein>
    <submittedName>
        <fullName evidence="2">Uncharacterized protein</fullName>
    </submittedName>
</protein>
<feature type="region of interest" description="Disordered" evidence="1">
    <location>
        <begin position="81"/>
        <end position="118"/>
    </location>
</feature>